<dbReference type="InterPro" id="IPR050708">
    <property type="entry name" value="T6SS_VgrG/RHS"/>
</dbReference>
<dbReference type="Pfam" id="PF00646">
    <property type="entry name" value="F-box"/>
    <property type="match status" value="1"/>
</dbReference>
<evidence type="ECO:0000313" key="4">
    <source>
        <dbReference type="Proteomes" id="UP001155586"/>
    </source>
</evidence>
<dbReference type="AlphaFoldDB" id="A0A9X3CIK6"/>
<dbReference type="PANTHER" id="PTHR32305:SF15">
    <property type="entry name" value="PROTEIN RHSA-RELATED"/>
    <property type="match status" value="1"/>
</dbReference>
<keyword evidence="4" id="KW-1185">Reference proteome</keyword>
<dbReference type="InterPro" id="IPR022385">
    <property type="entry name" value="Rhs_assc_core"/>
</dbReference>
<dbReference type="Gene3D" id="2.180.10.10">
    <property type="entry name" value="RHS repeat-associated core"/>
    <property type="match status" value="1"/>
</dbReference>
<keyword evidence="1" id="KW-1133">Transmembrane helix</keyword>
<dbReference type="Proteomes" id="UP001155586">
    <property type="component" value="Unassembled WGS sequence"/>
</dbReference>
<proteinExistence type="predicted"/>
<protein>
    <recommendedName>
        <fullName evidence="2">F-box domain-containing protein</fullName>
    </recommendedName>
</protein>
<evidence type="ECO:0000313" key="3">
    <source>
        <dbReference type="EMBL" id="MCW8336499.1"/>
    </source>
</evidence>
<gene>
    <name evidence="3" type="ORF">MD483_22070</name>
</gene>
<dbReference type="NCBIfam" id="TIGR03696">
    <property type="entry name" value="Rhs_assc_core"/>
    <property type="match status" value="1"/>
</dbReference>
<sequence length="414" mass="43890">MTQISIHSPSRRRFIKGTAAIASLPLVPGLATATSHGSLATSPLAANPFGFNGERKDPAAGMYHLGNGYRMYNPRRMGFNAADNMSPFGKGGINSYAYGLGDPVNRRDPSGHFVILSMIIGAIVGAAISAAVEGIRAAVTHTRFDWKQVVIGAGLGLVGGGLGAAFEGASTAVRAGVAIAEGAGGNFIASKAEGASWKEAAISAGIGAVIGGAAFGAGRAVNKGVNALKKFTGKLRTVNGKHGLLASPTNAPRLFAASPTLEGMPAEISEMISSHLDDRSLYNLSQTSRTMREATSNLLESRRRIEMLSRTFAPMTEQQAIERFGPLPRVVDHLGNINEGELRNIAIGQNIRHRISMLRAYVNYLSNGLSTLAPDSQAYRITQQQLTIVRHEGDRQAYFLQRLTNIPSSASWYS</sequence>
<dbReference type="InterPro" id="IPR001810">
    <property type="entry name" value="F-box_dom"/>
</dbReference>
<dbReference type="SUPFAM" id="SSF81383">
    <property type="entry name" value="F-box domain"/>
    <property type="match status" value="1"/>
</dbReference>
<dbReference type="InterPro" id="IPR006311">
    <property type="entry name" value="TAT_signal"/>
</dbReference>
<feature type="transmembrane region" description="Helical" evidence="1">
    <location>
        <begin position="113"/>
        <end position="132"/>
    </location>
</feature>
<dbReference type="PROSITE" id="PS50181">
    <property type="entry name" value="FBOX"/>
    <property type="match status" value="1"/>
</dbReference>
<keyword evidence="1" id="KW-0472">Membrane</keyword>
<dbReference type="EMBL" id="JAKRRX010000261">
    <property type="protein sequence ID" value="MCW8336499.1"/>
    <property type="molecule type" value="Genomic_DNA"/>
</dbReference>
<evidence type="ECO:0000256" key="1">
    <source>
        <dbReference type="SAM" id="Phobius"/>
    </source>
</evidence>
<dbReference type="PANTHER" id="PTHR32305">
    <property type="match status" value="1"/>
</dbReference>
<dbReference type="InterPro" id="IPR036047">
    <property type="entry name" value="F-box-like_dom_sf"/>
</dbReference>
<accession>A0A9X3CIK6</accession>
<comment type="caution">
    <text evidence="3">The sequence shown here is derived from an EMBL/GenBank/DDBJ whole genome shotgun (WGS) entry which is preliminary data.</text>
</comment>
<name>A0A9X3CIK6_9VIBR</name>
<evidence type="ECO:0000259" key="2">
    <source>
        <dbReference type="PROSITE" id="PS50181"/>
    </source>
</evidence>
<dbReference type="RefSeq" id="WP_265689593.1">
    <property type="nucleotide sequence ID" value="NZ_JAKRRX010000261.1"/>
</dbReference>
<feature type="transmembrane region" description="Helical" evidence="1">
    <location>
        <begin position="144"/>
        <end position="166"/>
    </location>
</feature>
<feature type="domain" description="F-box" evidence="2">
    <location>
        <begin position="258"/>
        <end position="308"/>
    </location>
</feature>
<dbReference type="PROSITE" id="PS51318">
    <property type="entry name" value="TAT"/>
    <property type="match status" value="1"/>
</dbReference>
<reference evidence="3" key="1">
    <citation type="submission" date="2022-02" db="EMBL/GenBank/DDBJ databases">
        <title>Vibrio sp. nov., a new bacterium isolated from Bohai sea, China.</title>
        <authorList>
            <person name="Yuan Y."/>
        </authorList>
    </citation>
    <scope>NUCLEOTIDE SEQUENCE</scope>
    <source>
        <strain evidence="3">DBSS07</strain>
    </source>
</reference>
<keyword evidence="1" id="KW-0812">Transmembrane</keyword>
<organism evidence="3 4">
    <name type="scientific">Vibrio paucivorans</name>
    <dbReference type="NCBI Taxonomy" id="2829489"/>
    <lineage>
        <taxon>Bacteria</taxon>
        <taxon>Pseudomonadati</taxon>
        <taxon>Pseudomonadota</taxon>
        <taxon>Gammaproteobacteria</taxon>
        <taxon>Vibrionales</taxon>
        <taxon>Vibrionaceae</taxon>
        <taxon>Vibrio</taxon>
    </lineage>
</organism>